<accession>A0ABT7BQF6</accession>
<proteinExistence type="predicted"/>
<dbReference type="PANTHER" id="PTHR34235">
    <property type="entry name" value="SLR1203 PROTEIN-RELATED"/>
    <property type="match status" value="1"/>
</dbReference>
<dbReference type="RefSeq" id="WP_283764722.1">
    <property type="nucleotide sequence ID" value="NZ_JAQPOK010000164.1"/>
</dbReference>
<comment type="caution">
    <text evidence="1">The sequence shown here is derived from an EMBL/GenBank/DDBJ whole genome shotgun (WGS) entry which is preliminary data.</text>
</comment>
<dbReference type="Pfam" id="PF01724">
    <property type="entry name" value="DUF29"/>
    <property type="match status" value="1"/>
</dbReference>
<name>A0ABT7BQF6_9CYAN</name>
<evidence type="ECO:0000313" key="1">
    <source>
        <dbReference type="EMBL" id="MDJ1181426.1"/>
    </source>
</evidence>
<evidence type="ECO:0000313" key="2">
    <source>
        <dbReference type="Proteomes" id="UP001231370"/>
    </source>
</evidence>
<sequence length="154" mass="18388">MKTQTLSNLATLYDRDYQLWLETTLQQLRSGNFAQVDWQNVLDELESMAKRNRRAVKSLLTRLWEHLLKLRYWESEREYNANKWKAEITTFRQQIRDELLDSPSLKSYLPEIFPETYQDAKSVISRLMDISISSFPELPPASLEEVLEDDFFFD</sequence>
<dbReference type="EMBL" id="JAQPOK010000164">
    <property type="protein sequence ID" value="MDJ1181426.1"/>
    <property type="molecule type" value="Genomic_DNA"/>
</dbReference>
<dbReference type="PANTHER" id="PTHR34235:SF3">
    <property type="entry name" value="SLR1203 PROTEIN"/>
    <property type="match status" value="1"/>
</dbReference>
<keyword evidence="2" id="KW-1185">Reference proteome</keyword>
<organism evidence="1 2">
    <name type="scientific">Roseofilum halophilum BLCC-M91</name>
    <dbReference type="NCBI Taxonomy" id="3022259"/>
    <lineage>
        <taxon>Bacteria</taxon>
        <taxon>Bacillati</taxon>
        <taxon>Cyanobacteriota</taxon>
        <taxon>Cyanophyceae</taxon>
        <taxon>Desertifilales</taxon>
        <taxon>Desertifilaceae</taxon>
        <taxon>Roseofilum</taxon>
        <taxon>Roseofilum halophilum</taxon>
    </lineage>
</organism>
<dbReference type="Proteomes" id="UP001231370">
    <property type="component" value="Unassembled WGS sequence"/>
</dbReference>
<dbReference type="InterPro" id="IPR002636">
    <property type="entry name" value="DUF29"/>
</dbReference>
<reference evidence="1 2" key="1">
    <citation type="submission" date="2023-01" db="EMBL/GenBank/DDBJ databases">
        <title>Novel diversity within Roseofilum (Cyanobacteria; Desertifilaceae) from marine benthic mats with descriptions of four novel species.</title>
        <authorList>
            <person name="Wang Y."/>
            <person name="Berthold D.E."/>
            <person name="Hu J."/>
            <person name="Lefler F.W."/>
            <person name="Laughinghouse H.D. IV."/>
        </authorList>
    </citation>
    <scope>NUCLEOTIDE SEQUENCE [LARGE SCALE GENOMIC DNA]</scope>
    <source>
        <strain evidence="1 2">BLCC-M91</strain>
    </source>
</reference>
<protein>
    <submittedName>
        <fullName evidence="1">DUF29 domain-containing protein</fullName>
    </submittedName>
</protein>
<gene>
    <name evidence="1" type="ORF">PJF56_21410</name>
</gene>
<dbReference type="Gene3D" id="1.20.1220.20">
    <property type="entry name" value="Uncharcterised protein PF01724"/>
    <property type="match status" value="1"/>
</dbReference>